<dbReference type="InterPro" id="IPR049163">
    <property type="entry name" value="Pif1-like_2B_dom"/>
</dbReference>
<dbReference type="PANTHER" id="PTHR10492">
    <property type="match status" value="1"/>
</dbReference>
<dbReference type="STRING" id="151549.A0A4C1WYH7"/>
<organism evidence="2 3">
    <name type="scientific">Eumeta variegata</name>
    <name type="common">Bagworm moth</name>
    <name type="synonym">Eumeta japonica</name>
    <dbReference type="NCBI Taxonomy" id="151549"/>
    <lineage>
        <taxon>Eukaryota</taxon>
        <taxon>Metazoa</taxon>
        <taxon>Ecdysozoa</taxon>
        <taxon>Arthropoda</taxon>
        <taxon>Hexapoda</taxon>
        <taxon>Insecta</taxon>
        <taxon>Pterygota</taxon>
        <taxon>Neoptera</taxon>
        <taxon>Endopterygota</taxon>
        <taxon>Lepidoptera</taxon>
        <taxon>Glossata</taxon>
        <taxon>Ditrysia</taxon>
        <taxon>Tineoidea</taxon>
        <taxon>Psychidae</taxon>
        <taxon>Oiketicinae</taxon>
        <taxon>Eumeta</taxon>
    </lineage>
</organism>
<name>A0A4C1WYH7_EUMVA</name>
<keyword evidence="3" id="KW-1185">Reference proteome</keyword>
<comment type="caution">
    <text evidence="2">The sequence shown here is derived from an EMBL/GenBank/DDBJ whole genome shotgun (WGS) entry which is preliminary data.</text>
</comment>
<dbReference type="OrthoDB" id="272985at2759"/>
<feature type="domain" description="DNA helicase Pif1-like 2B" evidence="1">
    <location>
        <begin position="118"/>
        <end position="163"/>
    </location>
</feature>
<dbReference type="Proteomes" id="UP000299102">
    <property type="component" value="Unassembled WGS sequence"/>
</dbReference>
<evidence type="ECO:0000259" key="1">
    <source>
        <dbReference type="Pfam" id="PF21530"/>
    </source>
</evidence>
<evidence type="ECO:0000313" key="3">
    <source>
        <dbReference type="Proteomes" id="UP000299102"/>
    </source>
</evidence>
<evidence type="ECO:0000313" key="2">
    <source>
        <dbReference type="EMBL" id="GBP55169.1"/>
    </source>
</evidence>
<dbReference type="InterPro" id="IPR027417">
    <property type="entry name" value="P-loop_NTPase"/>
</dbReference>
<dbReference type="PANTHER" id="PTHR10492:SF57">
    <property type="entry name" value="ATP-DEPENDENT DNA HELICASE"/>
    <property type="match status" value="1"/>
</dbReference>
<dbReference type="EMBL" id="BGZK01000662">
    <property type="protein sequence ID" value="GBP55169.1"/>
    <property type="molecule type" value="Genomic_DNA"/>
</dbReference>
<dbReference type="Pfam" id="PF21530">
    <property type="entry name" value="Pif1_2B_dom"/>
    <property type="match status" value="1"/>
</dbReference>
<protein>
    <recommendedName>
        <fullName evidence="1">DNA helicase Pif1-like 2B domain-containing protein</fullName>
    </recommendedName>
</protein>
<dbReference type="SUPFAM" id="SSF52540">
    <property type="entry name" value="P-loop containing nucleoside triphosphate hydrolases"/>
    <property type="match status" value="1"/>
</dbReference>
<proteinExistence type="predicted"/>
<dbReference type="AlphaFoldDB" id="A0A4C1WYH7"/>
<reference evidence="2 3" key="1">
    <citation type="journal article" date="2019" name="Commun. Biol.">
        <title>The bagworm genome reveals a unique fibroin gene that provides high tensile strength.</title>
        <authorList>
            <person name="Kono N."/>
            <person name="Nakamura H."/>
            <person name="Ohtoshi R."/>
            <person name="Tomita M."/>
            <person name="Numata K."/>
            <person name="Arakawa K."/>
        </authorList>
    </citation>
    <scope>NUCLEOTIDE SEQUENCE [LARGE SCALE GENOMIC DNA]</scope>
</reference>
<gene>
    <name evidence="2" type="ORF">EVAR_90191_1</name>
</gene>
<accession>A0A4C1WYH7</accession>
<sequence length="257" mass="28534">MRVQLQNDQSAAQFSKQLLDVGNGKVPVDATSGLITLTNDFCRFVDTQLVLIENVFPNISENYKNYAWLSQRAILAAKNNDVHALNFTIQSKIAGDLVTYKSVDSITNPDDVVNYPTEFLNSLEIPGFPPHNLQLKVGTVIMILRNLNPPRLCNGTRLSVKRLMPNLIEATIINGKLRFVEIHYSTLVCNMQQYAVYNPPLTLDSVLPRQILSNQSINSMGSVVKEQTRGLSNATGYCGQASDSHYSIFSFVVIIAP</sequence>